<evidence type="ECO:0000259" key="1">
    <source>
        <dbReference type="Pfam" id="PF16158"/>
    </source>
</evidence>
<reference evidence="2" key="1">
    <citation type="journal article" date="2020" name="mSystems">
        <title>Genome- and Community-Level Interaction Insights into Carbon Utilization and Element Cycling Functions of Hydrothermarchaeota in Hydrothermal Sediment.</title>
        <authorList>
            <person name="Zhou Z."/>
            <person name="Liu Y."/>
            <person name="Xu W."/>
            <person name="Pan J."/>
            <person name="Luo Z.H."/>
            <person name="Li M."/>
        </authorList>
    </citation>
    <scope>NUCLEOTIDE SEQUENCE [LARGE SCALE GENOMIC DNA]</scope>
    <source>
        <strain evidence="2">SpSt-573</strain>
    </source>
</reference>
<sequence length="193" mass="20954">MNCRCPSLVMAMTLKKSDSRLKLPRILWGGAFLLILLAGCRPALRPPPVTATPQTYRPAPPVVATATPVVEAAALSQALTTPVCIDNLTFLSDATIPDGSEVEPNSTMDKRWEVKNSGNCNWDERYRLRLIAGPAMGAAQEQALYPARSGAQVTLRIVFQAPAEAGSYRSAWQAYNPDGQPFGDPIFIDINVR</sequence>
<dbReference type="PANTHER" id="PTHR20930:SF0">
    <property type="entry name" value="PROTEIN ILRUN"/>
    <property type="match status" value="1"/>
</dbReference>
<evidence type="ECO:0000313" key="2">
    <source>
        <dbReference type="EMBL" id="HGS22755.1"/>
    </source>
</evidence>
<feature type="domain" description="Nbr1 FW" evidence="1">
    <location>
        <begin position="95"/>
        <end position="192"/>
    </location>
</feature>
<comment type="caution">
    <text evidence="2">The sequence shown here is derived from an EMBL/GenBank/DDBJ whole genome shotgun (WGS) entry which is preliminary data.</text>
</comment>
<dbReference type="PANTHER" id="PTHR20930">
    <property type="entry name" value="OVARIAN CARCINOMA ANTIGEN CA125-RELATED"/>
    <property type="match status" value="1"/>
</dbReference>
<dbReference type="CDD" id="cd14947">
    <property type="entry name" value="NBR1_like"/>
    <property type="match status" value="1"/>
</dbReference>
<protein>
    <recommendedName>
        <fullName evidence="1">Nbr1 FW domain-containing protein</fullName>
    </recommendedName>
</protein>
<dbReference type="InterPro" id="IPR013783">
    <property type="entry name" value="Ig-like_fold"/>
</dbReference>
<dbReference type="AlphaFoldDB" id="A0A7C4KIL6"/>
<proteinExistence type="predicted"/>
<dbReference type="InterPro" id="IPR032350">
    <property type="entry name" value="Nbr1_FW"/>
</dbReference>
<dbReference type="Pfam" id="PF16158">
    <property type="entry name" value="N_BRCA1_IG"/>
    <property type="match status" value="1"/>
</dbReference>
<organism evidence="2">
    <name type="scientific">Anaerolinea thermolimosa</name>
    <dbReference type="NCBI Taxonomy" id="229919"/>
    <lineage>
        <taxon>Bacteria</taxon>
        <taxon>Bacillati</taxon>
        <taxon>Chloroflexota</taxon>
        <taxon>Anaerolineae</taxon>
        <taxon>Anaerolineales</taxon>
        <taxon>Anaerolineaceae</taxon>
        <taxon>Anaerolinea</taxon>
    </lineage>
</organism>
<name>A0A7C4KIL6_9CHLR</name>
<gene>
    <name evidence="2" type="ORF">ENT37_12950</name>
</gene>
<dbReference type="Gene3D" id="2.60.40.10">
    <property type="entry name" value="Immunoglobulins"/>
    <property type="match status" value="1"/>
</dbReference>
<accession>A0A7C4KIL6</accession>
<dbReference type="EMBL" id="DSYK01000648">
    <property type="protein sequence ID" value="HGS22755.1"/>
    <property type="molecule type" value="Genomic_DNA"/>
</dbReference>